<protein>
    <submittedName>
        <fullName evidence="6">HD domain-containing protein</fullName>
    </submittedName>
</protein>
<dbReference type="SUPFAM" id="SSF81271">
    <property type="entry name" value="TGS-like"/>
    <property type="match status" value="1"/>
</dbReference>
<dbReference type="Gene3D" id="3.30.70.260">
    <property type="match status" value="1"/>
</dbReference>
<dbReference type="Gene3D" id="1.10.3210.10">
    <property type="entry name" value="Hypothetical protein af1432"/>
    <property type="match status" value="1"/>
</dbReference>
<dbReference type="PANTHER" id="PTHR21262">
    <property type="entry name" value="GUANOSINE-3',5'-BIS DIPHOSPHATE 3'-PYROPHOSPHOHYDROLASE"/>
    <property type="match status" value="1"/>
</dbReference>
<feature type="domain" description="TGS" evidence="5">
    <location>
        <begin position="442"/>
        <end position="508"/>
    </location>
</feature>
<feature type="domain" description="HD" evidence="4">
    <location>
        <begin position="113"/>
        <end position="212"/>
    </location>
</feature>
<dbReference type="Pfam" id="PF13328">
    <property type="entry name" value="HD_4"/>
    <property type="match status" value="1"/>
</dbReference>
<feature type="domain" description="ACT" evidence="3">
    <location>
        <begin position="664"/>
        <end position="738"/>
    </location>
</feature>
<dbReference type="InterPro" id="IPR043519">
    <property type="entry name" value="NT_sf"/>
</dbReference>
<keyword evidence="7" id="KW-1185">Reference proteome</keyword>
<dbReference type="InterPro" id="IPR002912">
    <property type="entry name" value="ACT_dom"/>
</dbReference>
<dbReference type="InterPro" id="IPR012675">
    <property type="entry name" value="Beta-grasp_dom_sf"/>
</dbReference>
<dbReference type="PROSITE" id="PS51831">
    <property type="entry name" value="HD"/>
    <property type="match status" value="1"/>
</dbReference>
<dbReference type="InterPro" id="IPR012676">
    <property type="entry name" value="TGS-like"/>
</dbReference>
<dbReference type="Gene3D" id="3.10.20.30">
    <property type="match status" value="1"/>
</dbReference>
<dbReference type="SUPFAM" id="SSF109604">
    <property type="entry name" value="HD-domain/PDEase-like"/>
    <property type="match status" value="1"/>
</dbReference>
<dbReference type="InterPro" id="IPR007685">
    <property type="entry name" value="RelA_SpoT"/>
</dbReference>
<dbReference type="RefSeq" id="WP_345676867.1">
    <property type="nucleotide sequence ID" value="NZ_BAABHS010000013.1"/>
</dbReference>
<evidence type="ECO:0000259" key="4">
    <source>
        <dbReference type="PROSITE" id="PS51831"/>
    </source>
</evidence>
<accession>A0ABP9HG46</accession>
<dbReference type="InterPro" id="IPR004095">
    <property type="entry name" value="TGS"/>
</dbReference>
<dbReference type="SMART" id="SM00471">
    <property type="entry name" value="HDc"/>
    <property type="match status" value="1"/>
</dbReference>
<sequence length="750" mass="80581">MTIGGIDPPVGAGARDVAGRPADARSDPRADAAGAERASRAARRPVQRLSLAAATFLIGGNRRRSPEALETLIPLVQVHRTHHPKADIALLQRAFVVAEMSHRGQMRKSGEAYITHPLAVATILAELGADTTTLVAALLHDTVEDTDLTLDTVRESFGEDVAHLVDGVTKLEKVDFNNRQEAEAETMRKILVATGRDLRVTVIKLADRLHNMRTIRHMRRASQIRIAEVTRDVFIPLAERLGIHVLKTELEDIVFATLKPDEHAAIVGVLDTKAAARDEAAAELAGAVRRALREAGIDAQVNPRPRHHVSARRVQVRRGDAQLGPFDLSRLMVVVAADTDCYGALGVLHTCWTPLAGEFKDFIATPKFNLYQSLHTAITLPGGEVVEVLIRTRRMHRLAEFGVVATVDDDGERGQLEWLHRLLAWQGGIPDATAFWSQLTADLSQDRELLVFTPGGRPLTLPAGSTCVDAAYAIGEQTGHRCIGAQVNGRLVALSSVLADGETVSIITAPPSGAGPSREWLSFVRSPLARVAIEAWFVAHPEGSEGIENARLATADVHAASAEASLGNLAAAGEAAGAVAAAQGDPDAAESMVSVPGSPGAPVRLARCCTPVPPDELAGFVIRGGTVAVHQRECANVQQMIRAGRDIVTAAWLPHQAERGYRVTVQLEALDRPRLLADVTAAIDAAGADITSASIAPPQQMRVRQTYTIRLADLASLPRLLRALRRVQGVYDVYRARPRIHPRVAETPEG</sequence>
<organism evidence="6 7">
    <name type="scientific">Yinghuangia aomiensis</name>
    <dbReference type="NCBI Taxonomy" id="676205"/>
    <lineage>
        <taxon>Bacteria</taxon>
        <taxon>Bacillati</taxon>
        <taxon>Actinomycetota</taxon>
        <taxon>Actinomycetes</taxon>
        <taxon>Kitasatosporales</taxon>
        <taxon>Streptomycetaceae</taxon>
        <taxon>Yinghuangia</taxon>
    </lineage>
</organism>
<evidence type="ECO:0000313" key="7">
    <source>
        <dbReference type="Proteomes" id="UP001500466"/>
    </source>
</evidence>
<dbReference type="InterPro" id="IPR003607">
    <property type="entry name" value="HD/PDEase_dom"/>
</dbReference>
<dbReference type="PANTHER" id="PTHR21262:SF31">
    <property type="entry name" value="GTP PYROPHOSPHOKINASE"/>
    <property type="match status" value="1"/>
</dbReference>
<dbReference type="Pfam" id="PF04607">
    <property type="entry name" value="RelA_SpoT"/>
    <property type="match status" value="1"/>
</dbReference>
<dbReference type="PROSITE" id="PS51880">
    <property type="entry name" value="TGS"/>
    <property type="match status" value="1"/>
</dbReference>
<feature type="region of interest" description="Disordered" evidence="2">
    <location>
        <begin position="1"/>
        <end position="41"/>
    </location>
</feature>
<evidence type="ECO:0000256" key="2">
    <source>
        <dbReference type="SAM" id="MobiDB-lite"/>
    </source>
</evidence>
<dbReference type="Pfam" id="PF13291">
    <property type="entry name" value="ACT_4"/>
    <property type="match status" value="1"/>
</dbReference>
<comment type="similarity">
    <text evidence="1">Belongs to the RelA/SpoT family.</text>
</comment>
<evidence type="ECO:0000313" key="6">
    <source>
        <dbReference type="EMBL" id="GAA4970095.1"/>
    </source>
</evidence>
<dbReference type="EMBL" id="BAABHS010000013">
    <property type="protein sequence ID" value="GAA4970095.1"/>
    <property type="molecule type" value="Genomic_DNA"/>
</dbReference>
<proteinExistence type="inferred from homology"/>
<dbReference type="InterPro" id="IPR045865">
    <property type="entry name" value="ACT-like_dom_sf"/>
</dbReference>
<comment type="caution">
    <text evidence="6">The sequence shown here is derived from an EMBL/GenBank/DDBJ whole genome shotgun (WGS) entry which is preliminary data.</text>
</comment>
<dbReference type="InterPro" id="IPR006674">
    <property type="entry name" value="HD_domain"/>
</dbReference>
<gene>
    <name evidence="6" type="ORF">GCM10023205_39400</name>
</gene>
<dbReference type="Proteomes" id="UP001500466">
    <property type="component" value="Unassembled WGS sequence"/>
</dbReference>
<dbReference type="SMART" id="SM00954">
    <property type="entry name" value="RelA_SpoT"/>
    <property type="match status" value="1"/>
</dbReference>
<dbReference type="CDD" id="cd00077">
    <property type="entry name" value="HDc"/>
    <property type="match status" value="1"/>
</dbReference>
<dbReference type="CDD" id="cd05399">
    <property type="entry name" value="NT_Rel-Spo_like"/>
    <property type="match status" value="1"/>
</dbReference>
<reference evidence="7" key="1">
    <citation type="journal article" date="2019" name="Int. J. Syst. Evol. Microbiol.">
        <title>The Global Catalogue of Microorganisms (GCM) 10K type strain sequencing project: providing services to taxonomists for standard genome sequencing and annotation.</title>
        <authorList>
            <consortium name="The Broad Institute Genomics Platform"/>
            <consortium name="The Broad Institute Genome Sequencing Center for Infectious Disease"/>
            <person name="Wu L."/>
            <person name="Ma J."/>
        </authorList>
    </citation>
    <scope>NUCLEOTIDE SEQUENCE [LARGE SCALE GENOMIC DNA]</scope>
    <source>
        <strain evidence="7">JCM 17986</strain>
    </source>
</reference>
<dbReference type="SUPFAM" id="SSF81301">
    <property type="entry name" value="Nucleotidyltransferase"/>
    <property type="match status" value="1"/>
</dbReference>
<dbReference type="Pfam" id="PF02824">
    <property type="entry name" value="TGS"/>
    <property type="match status" value="1"/>
</dbReference>
<dbReference type="Gene3D" id="3.30.460.10">
    <property type="entry name" value="Beta Polymerase, domain 2"/>
    <property type="match status" value="1"/>
</dbReference>
<evidence type="ECO:0000259" key="3">
    <source>
        <dbReference type="PROSITE" id="PS51671"/>
    </source>
</evidence>
<evidence type="ECO:0000256" key="1">
    <source>
        <dbReference type="ARBA" id="ARBA00007476"/>
    </source>
</evidence>
<dbReference type="PROSITE" id="PS51671">
    <property type="entry name" value="ACT"/>
    <property type="match status" value="1"/>
</dbReference>
<name>A0ABP9HG46_9ACTN</name>
<evidence type="ECO:0000259" key="5">
    <source>
        <dbReference type="PROSITE" id="PS51880"/>
    </source>
</evidence>
<dbReference type="SUPFAM" id="SSF55021">
    <property type="entry name" value="ACT-like"/>
    <property type="match status" value="1"/>
</dbReference>